<dbReference type="Proteomes" id="UP000319424">
    <property type="component" value="Unassembled WGS sequence"/>
</dbReference>
<sequence length="65" mass="7740">MLSNLYKTKTRRKNHLFSDIIMLVLFTVLFLVFVLKIHNSFNEQDVLSYRIVQGNVQVLKEQKVE</sequence>
<evidence type="ECO:0000256" key="1">
    <source>
        <dbReference type="SAM" id="Phobius"/>
    </source>
</evidence>
<evidence type="ECO:0000313" key="5">
    <source>
        <dbReference type="Proteomes" id="UP000319424"/>
    </source>
</evidence>
<dbReference type="EMBL" id="MBEW02000028">
    <property type="protein sequence ID" value="RDY20565.1"/>
    <property type="molecule type" value="Genomic_DNA"/>
</dbReference>
<evidence type="ECO:0000313" key="4">
    <source>
        <dbReference type="Proteomes" id="UP000093352"/>
    </source>
</evidence>
<dbReference type="AlphaFoldDB" id="A0A371IJA9"/>
<gene>
    <name evidence="2" type="ORF">BBG48_009315</name>
    <name evidence="3" type="ORF">FL857_07850</name>
</gene>
<dbReference type="EMBL" id="VJXW01000011">
    <property type="protein sequence ID" value="TRW25036.1"/>
    <property type="molecule type" value="Genomic_DNA"/>
</dbReference>
<feature type="transmembrane region" description="Helical" evidence="1">
    <location>
        <begin position="20"/>
        <end position="38"/>
    </location>
</feature>
<reference evidence="3 5" key="3">
    <citation type="submission" date="2019-07" db="EMBL/GenBank/DDBJ databases">
        <title>Criibacterium bergeronii gen. nov., sp. nov. isolated from human clinical samples.</title>
        <authorList>
            <person name="Maheux A.F."/>
            <person name="Boudreau D.K."/>
            <person name="Berube E."/>
            <person name="Brodeur S."/>
            <person name="Bernard K.A."/>
            <person name="Abed J.Y."/>
            <person name="Ducrey E."/>
            <person name="Guay E.F."/>
            <person name="Raymond F."/>
            <person name="Corbeil J."/>
            <person name="Domingo M.-C."/>
            <person name="Roy P.H."/>
            <person name="Boissinot M."/>
            <person name="Tocheva E.I."/>
            <person name="Omar R.F."/>
        </authorList>
    </citation>
    <scope>NUCLEOTIDE SEQUENCE [LARGE SCALE GENOMIC DNA]</scope>
    <source>
        <strain evidence="3 5">CCRI-24246</strain>
    </source>
</reference>
<organism evidence="2 4">
    <name type="scientific">Criibacterium bergeronii</name>
    <dbReference type="NCBI Taxonomy" id="1871336"/>
    <lineage>
        <taxon>Bacteria</taxon>
        <taxon>Bacillati</taxon>
        <taxon>Bacillota</taxon>
        <taxon>Clostridia</taxon>
        <taxon>Peptostreptococcales</taxon>
        <taxon>Filifactoraceae</taxon>
        <taxon>Criibacterium</taxon>
    </lineage>
</organism>
<dbReference type="Proteomes" id="UP000093352">
    <property type="component" value="Unassembled WGS sequence"/>
</dbReference>
<comment type="caution">
    <text evidence="2">The sequence shown here is derived from an EMBL/GenBank/DDBJ whole genome shotgun (WGS) entry which is preliminary data.</text>
</comment>
<dbReference type="RefSeq" id="WP_068912213.1">
    <property type="nucleotide sequence ID" value="NZ_MBEW02000028.1"/>
</dbReference>
<protein>
    <submittedName>
        <fullName evidence="2">Uncharacterized protein</fullName>
    </submittedName>
</protein>
<evidence type="ECO:0000313" key="2">
    <source>
        <dbReference type="EMBL" id="RDY20565.1"/>
    </source>
</evidence>
<proteinExistence type="predicted"/>
<dbReference type="STRING" id="1871336.BBG48_08995"/>
<keyword evidence="1" id="KW-1133">Transmembrane helix</keyword>
<evidence type="ECO:0000313" key="3">
    <source>
        <dbReference type="EMBL" id="TRW25036.1"/>
    </source>
</evidence>
<keyword evidence="4" id="KW-1185">Reference proteome</keyword>
<keyword evidence="1" id="KW-0812">Transmembrane</keyword>
<reference evidence="2 4" key="1">
    <citation type="journal article" date="2016" name="Genome Announc.">
        <title>Draft Genome Sequence of Criibacterium bergeronii gen. nov., sp. nov., Strain CCRI-22567T, Isolated from a Vaginal Sample from a Woman with Bacterial Vaginosis.</title>
        <authorList>
            <person name="Maheux A.F."/>
            <person name="Berube E."/>
            <person name="Boudreau D.K."/>
            <person name="Raymond F."/>
            <person name="Corbeil J."/>
            <person name="Roy P.H."/>
            <person name="Boissinot M."/>
            <person name="Omar R.F."/>
        </authorList>
    </citation>
    <scope>NUCLEOTIDE SEQUENCE [LARGE SCALE GENOMIC DNA]</scope>
    <source>
        <strain evidence="2 4">CCRI-22567</strain>
    </source>
</reference>
<keyword evidence="1" id="KW-0472">Membrane</keyword>
<accession>A0A371IJA9</accession>
<reference evidence="2" key="2">
    <citation type="submission" date="2018-07" db="EMBL/GenBank/DDBJ databases">
        <authorList>
            <person name="Quirk P.G."/>
            <person name="Krulwich T.A."/>
        </authorList>
    </citation>
    <scope>NUCLEOTIDE SEQUENCE</scope>
    <source>
        <strain evidence="2">CCRI-22567</strain>
    </source>
</reference>
<name>A0A371IJA9_9FIRM</name>